<dbReference type="InterPro" id="IPR005828">
    <property type="entry name" value="MFS_sugar_transport-like"/>
</dbReference>
<dbReference type="Proteomes" id="UP000308092">
    <property type="component" value="Unassembled WGS sequence"/>
</dbReference>
<dbReference type="EMBL" id="SOSA01000003">
    <property type="protein sequence ID" value="THD00308.1"/>
    <property type="molecule type" value="Genomic_DNA"/>
</dbReference>
<keyword evidence="4 5" id="KW-0472">Membrane</keyword>
<evidence type="ECO:0000256" key="2">
    <source>
        <dbReference type="ARBA" id="ARBA00022692"/>
    </source>
</evidence>
<dbReference type="Gene3D" id="1.20.1250.20">
    <property type="entry name" value="MFS general substrate transporter like domains"/>
    <property type="match status" value="1"/>
</dbReference>
<gene>
    <name evidence="6" type="ORF">EYZ11_000201</name>
</gene>
<dbReference type="GO" id="GO:0016020">
    <property type="term" value="C:membrane"/>
    <property type="evidence" value="ECO:0007669"/>
    <property type="project" value="UniProtKB-SubCell"/>
</dbReference>
<organism evidence="6 7">
    <name type="scientific">Aspergillus tanneri</name>
    <dbReference type="NCBI Taxonomy" id="1220188"/>
    <lineage>
        <taxon>Eukaryota</taxon>
        <taxon>Fungi</taxon>
        <taxon>Dikarya</taxon>
        <taxon>Ascomycota</taxon>
        <taxon>Pezizomycotina</taxon>
        <taxon>Eurotiomycetes</taxon>
        <taxon>Eurotiomycetidae</taxon>
        <taxon>Eurotiales</taxon>
        <taxon>Aspergillaceae</taxon>
        <taxon>Aspergillus</taxon>
        <taxon>Aspergillus subgen. Circumdati</taxon>
    </lineage>
</organism>
<evidence type="ECO:0000313" key="6">
    <source>
        <dbReference type="EMBL" id="THD00308.1"/>
    </source>
</evidence>
<name>A0A4S3JXW1_9EURO</name>
<protein>
    <recommendedName>
        <fullName evidence="8">Major facilitator superfamily (MFS) profile domain-containing protein</fullName>
    </recommendedName>
</protein>
<accession>A0A4S3JXW1</accession>
<evidence type="ECO:0000256" key="1">
    <source>
        <dbReference type="ARBA" id="ARBA00004141"/>
    </source>
</evidence>
<evidence type="ECO:0008006" key="8">
    <source>
        <dbReference type="Google" id="ProtNLM"/>
    </source>
</evidence>
<evidence type="ECO:0000256" key="4">
    <source>
        <dbReference type="ARBA" id="ARBA00023136"/>
    </source>
</evidence>
<comment type="subcellular location">
    <subcellularLocation>
        <location evidence="1">Membrane</location>
        <topology evidence="1">Multi-pass membrane protein</topology>
    </subcellularLocation>
</comment>
<feature type="transmembrane region" description="Helical" evidence="5">
    <location>
        <begin position="141"/>
        <end position="160"/>
    </location>
</feature>
<dbReference type="AlphaFoldDB" id="A0A4S3JXW1"/>
<proteinExistence type="predicted"/>
<dbReference type="GO" id="GO:0005351">
    <property type="term" value="F:carbohydrate:proton symporter activity"/>
    <property type="evidence" value="ECO:0007669"/>
    <property type="project" value="TreeGrafter"/>
</dbReference>
<comment type="caution">
    <text evidence="6">The sequence shown here is derived from an EMBL/GenBank/DDBJ whole genome shotgun (WGS) entry which is preliminary data.</text>
</comment>
<reference evidence="6 7" key="1">
    <citation type="submission" date="2019-03" db="EMBL/GenBank/DDBJ databases">
        <title>The genome sequence of a newly discovered highly antifungal drug resistant Aspergillus species, Aspergillus tanneri NIH 1004.</title>
        <authorList>
            <person name="Mounaud S."/>
            <person name="Singh I."/>
            <person name="Joardar V."/>
            <person name="Pakala S."/>
            <person name="Pakala S."/>
            <person name="Venepally P."/>
            <person name="Hoover J."/>
            <person name="Nierman W."/>
            <person name="Chung J."/>
            <person name="Losada L."/>
        </authorList>
    </citation>
    <scope>NUCLEOTIDE SEQUENCE [LARGE SCALE GENOMIC DNA]</scope>
    <source>
        <strain evidence="6 7">NIH1004</strain>
    </source>
</reference>
<dbReference type="SUPFAM" id="SSF103473">
    <property type="entry name" value="MFS general substrate transporter"/>
    <property type="match status" value="1"/>
</dbReference>
<keyword evidence="7" id="KW-1185">Reference proteome</keyword>
<dbReference type="InterPro" id="IPR050360">
    <property type="entry name" value="MFS_Sugar_Transporters"/>
</dbReference>
<sequence>MSLHGRSLLLAQNILVAFPSFILFGYNQAGVVGLLAFNSWTHTILEIDTTHSKSDATSNNSIIQALGDWLGRRKTIFIGAWLTLGRTSPVPPYRNLFLNVPQQSTAEPTLLSTGSVSPAAMLTSWINYGISHIEESSSWRVLLAIPCPFSIVLIVSVFFFPGSTRRLIRTGRRDAAANALARDRKTTPDDPNIRQGVATIELLLEEAAEQPRP</sequence>
<dbReference type="VEuPathDB" id="FungiDB:EYZ11_000201"/>
<keyword evidence="3 5" id="KW-1133">Transmembrane helix</keyword>
<dbReference type="PANTHER" id="PTHR48022">
    <property type="entry name" value="PLASTIDIC GLUCOSE TRANSPORTER 4"/>
    <property type="match status" value="1"/>
</dbReference>
<dbReference type="InterPro" id="IPR036259">
    <property type="entry name" value="MFS_trans_sf"/>
</dbReference>
<evidence type="ECO:0000256" key="5">
    <source>
        <dbReference type="SAM" id="Phobius"/>
    </source>
</evidence>
<keyword evidence="2 5" id="KW-0812">Transmembrane</keyword>
<dbReference type="PANTHER" id="PTHR48022:SF2">
    <property type="entry name" value="PLASTIDIC GLUCOSE TRANSPORTER 4"/>
    <property type="match status" value="1"/>
</dbReference>
<evidence type="ECO:0000256" key="3">
    <source>
        <dbReference type="ARBA" id="ARBA00022989"/>
    </source>
</evidence>
<feature type="transmembrane region" description="Helical" evidence="5">
    <location>
        <begin position="7"/>
        <end position="26"/>
    </location>
</feature>
<dbReference type="Pfam" id="PF00083">
    <property type="entry name" value="Sugar_tr"/>
    <property type="match status" value="1"/>
</dbReference>
<evidence type="ECO:0000313" key="7">
    <source>
        <dbReference type="Proteomes" id="UP000308092"/>
    </source>
</evidence>